<evidence type="ECO:0008006" key="6">
    <source>
        <dbReference type="Google" id="ProtNLM"/>
    </source>
</evidence>
<protein>
    <recommendedName>
        <fullName evidence="6">AMP-dependent synthetase/ligase domain-containing protein</fullName>
    </recommendedName>
</protein>
<dbReference type="PANTHER" id="PTHR43201">
    <property type="entry name" value="ACYL-COA SYNTHETASE"/>
    <property type="match status" value="1"/>
</dbReference>
<dbReference type="Pfam" id="PF00501">
    <property type="entry name" value="AMP-binding"/>
    <property type="match status" value="1"/>
</dbReference>
<evidence type="ECO:0000259" key="3">
    <source>
        <dbReference type="Pfam" id="PF00501"/>
    </source>
</evidence>
<gene>
    <name evidence="5" type="ORF">LCGC14_0764080</name>
</gene>
<evidence type="ECO:0000259" key="4">
    <source>
        <dbReference type="Pfam" id="PF13193"/>
    </source>
</evidence>
<feature type="domain" description="AMP-binding enzyme C-terminal" evidence="4">
    <location>
        <begin position="434"/>
        <end position="509"/>
    </location>
</feature>
<dbReference type="EMBL" id="LAZR01001898">
    <property type="protein sequence ID" value="KKN37375.1"/>
    <property type="molecule type" value="Genomic_DNA"/>
</dbReference>
<reference evidence="5" key="1">
    <citation type="journal article" date="2015" name="Nature">
        <title>Complex archaea that bridge the gap between prokaryotes and eukaryotes.</title>
        <authorList>
            <person name="Spang A."/>
            <person name="Saw J.H."/>
            <person name="Jorgensen S.L."/>
            <person name="Zaremba-Niedzwiedzka K."/>
            <person name="Martijn J."/>
            <person name="Lind A.E."/>
            <person name="van Eijk R."/>
            <person name="Schleper C."/>
            <person name="Guy L."/>
            <person name="Ettema T.J."/>
        </authorList>
    </citation>
    <scope>NUCLEOTIDE SEQUENCE</scope>
</reference>
<dbReference type="PANTHER" id="PTHR43201:SF5">
    <property type="entry name" value="MEDIUM-CHAIN ACYL-COA LIGASE ACSF2, MITOCHONDRIAL"/>
    <property type="match status" value="1"/>
</dbReference>
<dbReference type="SUPFAM" id="SSF56801">
    <property type="entry name" value="Acetyl-CoA synthetase-like"/>
    <property type="match status" value="1"/>
</dbReference>
<feature type="domain" description="AMP-dependent synthetase/ligase" evidence="3">
    <location>
        <begin position="27"/>
        <end position="383"/>
    </location>
</feature>
<dbReference type="InterPro" id="IPR045851">
    <property type="entry name" value="AMP-bd_C_sf"/>
</dbReference>
<evidence type="ECO:0000256" key="2">
    <source>
        <dbReference type="ARBA" id="ARBA00022598"/>
    </source>
</evidence>
<dbReference type="InterPro" id="IPR025110">
    <property type="entry name" value="AMP-bd_C"/>
</dbReference>
<name>A0A0F9Q0G0_9ZZZZ</name>
<comment type="similarity">
    <text evidence="1">Belongs to the ATP-dependent AMP-binding enzyme family.</text>
</comment>
<dbReference type="FunFam" id="3.30.300.30:FF:000008">
    <property type="entry name" value="2,3-dihydroxybenzoate-AMP ligase"/>
    <property type="match status" value="1"/>
</dbReference>
<comment type="caution">
    <text evidence="5">The sequence shown here is derived from an EMBL/GenBank/DDBJ whole genome shotgun (WGS) entry which is preliminary data.</text>
</comment>
<dbReference type="PROSITE" id="PS00455">
    <property type="entry name" value="AMP_BINDING"/>
    <property type="match status" value="1"/>
</dbReference>
<dbReference type="Gene3D" id="3.40.50.12780">
    <property type="entry name" value="N-terminal domain of ligase-like"/>
    <property type="match status" value="1"/>
</dbReference>
<dbReference type="InterPro" id="IPR020845">
    <property type="entry name" value="AMP-binding_CS"/>
</dbReference>
<organism evidence="5">
    <name type="scientific">marine sediment metagenome</name>
    <dbReference type="NCBI Taxonomy" id="412755"/>
    <lineage>
        <taxon>unclassified sequences</taxon>
        <taxon>metagenomes</taxon>
        <taxon>ecological metagenomes</taxon>
    </lineage>
</organism>
<dbReference type="GO" id="GO:0006631">
    <property type="term" value="P:fatty acid metabolic process"/>
    <property type="evidence" value="ECO:0007669"/>
    <property type="project" value="TreeGrafter"/>
</dbReference>
<keyword evidence="2" id="KW-0436">Ligase</keyword>
<dbReference type="Pfam" id="PF13193">
    <property type="entry name" value="AMP-binding_C"/>
    <property type="match status" value="1"/>
</dbReference>
<evidence type="ECO:0000256" key="1">
    <source>
        <dbReference type="ARBA" id="ARBA00006432"/>
    </source>
</evidence>
<sequence length="516" mass="58435">MLKAEDYSVAKDYSWIGDWSGRRAILTPNQEAIVDFIEKKRYTYNELNIRANHLAQFLQNKGISKGDRIAMFSTNRIECIDLFLATGKIGAILVPFNIRLSVQELEYLIKKTKPSLLFYDPGLESLTNHIKETNLIAENIVMGNQPIQNDPTSQMLMNDVSKSISKKPTIKFEDPHLILFTGGTTGLPKGAVLSHRMIYWNSVNTILSWSLNSNDIQPLLFPLFHTGGWNVLLVPFYHLGAKTILMGDFNPEETLKVIEQEKCTIVIGVPTMFHAIANSPKFNSTNLKSVKIFISGGAPCPVAIMEKYWAKNKPFKMGYGLTEVGPNNFYLPENRIKEKPTSVGLPVFHCDMKIIDTQTNEKVKQGNVGELLLKGPHTFSGYWDEPEETKKTIESDGWVHTGDLVMQDEEGYFYIVGRRKEMYISGGENIYPVEIEELLFKHPAVDLAAVIGVLDEKWGEVGKAFITLKQEKTVTGEEIREYLIERLAKYKVPKYFEIRDSLPTSATGKILKRELN</sequence>
<dbReference type="InterPro" id="IPR000873">
    <property type="entry name" value="AMP-dep_synth/lig_dom"/>
</dbReference>
<dbReference type="AlphaFoldDB" id="A0A0F9Q0G0"/>
<dbReference type="Gene3D" id="3.30.300.30">
    <property type="match status" value="1"/>
</dbReference>
<evidence type="ECO:0000313" key="5">
    <source>
        <dbReference type="EMBL" id="KKN37375.1"/>
    </source>
</evidence>
<proteinExistence type="inferred from homology"/>
<accession>A0A0F9Q0G0</accession>
<dbReference type="InterPro" id="IPR042099">
    <property type="entry name" value="ANL_N_sf"/>
</dbReference>
<dbReference type="GO" id="GO:0031956">
    <property type="term" value="F:medium-chain fatty acid-CoA ligase activity"/>
    <property type="evidence" value="ECO:0007669"/>
    <property type="project" value="TreeGrafter"/>
</dbReference>